<evidence type="ECO:0000313" key="2">
    <source>
        <dbReference type="EMBL" id="CAG8530044.1"/>
    </source>
</evidence>
<proteinExistence type="predicted"/>
<feature type="compositionally biased region" description="Polar residues" evidence="1">
    <location>
        <begin position="28"/>
        <end position="40"/>
    </location>
</feature>
<feature type="compositionally biased region" description="Low complexity" evidence="1">
    <location>
        <begin position="50"/>
        <end position="62"/>
    </location>
</feature>
<reference evidence="2" key="1">
    <citation type="submission" date="2021-06" db="EMBL/GenBank/DDBJ databases">
        <authorList>
            <person name="Kallberg Y."/>
            <person name="Tangrot J."/>
            <person name="Rosling A."/>
        </authorList>
    </citation>
    <scope>NUCLEOTIDE SEQUENCE</scope>
    <source>
        <strain evidence="2">IN212</strain>
    </source>
</reference>
<dbReference type="Gene3D" id="1.10.472.10">
    <property type="entry name" value="Cyclin-like"/>
    <property type="match status" value="1"/>
</dbReference>
<sequence length="83" mass="8833">MCLLYPPYVIATAALYLPIALKGGGQYGDNNSSNGNSAQGVVTRGAKRGATSAVTNNTNNSNETTKVKDIRQWFALLNVDLDQ</sequence>
<dbReference type="Proteomes" id="UP000789396">
    <property type="component" value="Unassembled WGS sequence"/>
</dbReference>
<gene>
    <name evidence="2" type="ORF">RFULGI_LOCUS3748</name>
</gene>
<organism evidence="2 3">
    <name type="scientific">Racocetra fulgida</name>
    <dbReference type="NCBI Taxonomy" id="60492"/>
    <lineage>
        <taxon>Eukaryota</taxon>
        <taxon>Fungi</taxon>
        <taxon>Fungi incertae sedis</taxon>
        <taxon>Mucoromycota</taxon>
        <taxon>Glomeromycotina</taxon>
        <taxon>Glomeromycetes</taxon>
        <taxon>Diversisporales</taxon>
        <taxon>Gigasporaceae</taxon>
        <taxon>Racocetra</taxon>
    </lineage>
</organism>
<feature type="region of interest" description="Disordered" evidence="1">
    <location>
        <begin position="28"/>
        <end position="62"/>
    </location>
</feature>
<protein>
    <submittedName>
        <fullName evidence="2">4003_t:CDS:1</fullName>
    </submittedName>
</protein>
<feature type="non-terminal residue" evidence="2">
    <location>
        <position position="83"/>
    </location>
</feature>
<keyword evidence="3" id="KW-1185">Reference proteome</keyword>
<name>A0A9N9AGW2_9GLOM</name>
<dbReference type="OrthoDB" id="10266018at2759"/>
<accession>A0A9N9AGW2</accession>
<dbReference type="EMBL" id="CAJVPZ010003421">
    <property type="protein sequence ID" value="CAG8530044.1"/>
    <property type="molecule type" value="Genomic_DNA"/>
</dbReference>
<evidence type="ECO:0000256" key="1">
    <source>
        <dbReference type="SAM" id="MobiDB-lite"/>
    </source>
</evidence>
<evidence type="ECO:0000313" key="3">
    <source>
        <dbReference type="Proteomes" id="UP000789396"/>
    </source>
</evidence>
<dbReference type="AlphaFoldDB" id="A0A9N9AGW2"/>
<comment type="caution">
    <text evidence="2">The sequence shown here is derived from an EMBL/GenBank/DDBJ whole genome shotgun (WGS) entry which is preliminary data.</text>
</comment>